<dbReference type="InterPro" id="IPR016656">
    <property type="entry name" value="TFIIE-bsu"/>
</dbReference>
<dbReference type="eggNOG" id="KOG3095">
    <property type="taxonomic scope" value="Eukaryota"/>
</dbReference>
<dbReference type="GO" id="GO:0006367">
    <property type="term" value="P:transcription initiation at RNA polymerase II promoter"/>
    <property type="evidence" value="ECO:0007669"/>
    <property type="project" value="InterPro"/>
</dbReference>
<evidence type="ECO:0000313" key="2">
    <source>
        <dbReference type="EMBL" id="EMS59340.1"/>
    </source>
</evidence>
<proteinExistence type="predicted"/>
<organism evidence="2">
    <name type="scientific">Triticum urartu</name>
    <name type="common">Red wild einkorn</name>
    <name type="synonym">Crithodium urartu</name>
    <dbReference type="NCBI Taxonomy" id="4572"/>
    <lineage>
        <taxon>Eukaryota</taxon>
        <taxon>Viridiplantae</taxon>
        <taxon>Streptophyta</taxon>
        <taxon>Embryophyta</taxon>
        <taxon>Tracheophyta</taxon>
        <taxon>Spermatophyta</taxon>
        <taxon>Magnoliopsida</taxon>
        <taxon>Liliopsida</taxon>
        <taxon>Poales</taxon>
        <taxon>Poaceae</taxon>
        <taxon>BOP clade</taxon>
        <taxon>Pooideae</taxon>
        <taxon>Triticodae</taxon>
        <taxon>Triticeae</taxon>
        <taxon>Triticinae</taxon>
        <taxon>Triticum</taxon>
    </lineage>
</organism>
<dbReference type="GO" id="GO:0001097">
    <property type="term" value="F:TFIIH-class transcription factor complex binding"/>
    <property type="evidence" value="ECO:0007669"/>
    <property type="project" value="TreeGrafter"/>
</dbReference>
<gene>
    <name evidence="2" type="ORF">TRIUR3_02225</name>
</gene>
<dbReference type="EMBL" id="KD121947">
    <property type="protein sequence ID" value="EMS59340.1"/>
    <property type="molecule type" value="Genomic_DNA"/>
</dbReference>
<feature type="compositionally biased region" description="Gly residues" evidence="1">
    <location>
        <begin position="87"/>
        <end position="96"/>
    </location>
</feature>
<name>M8A3U6_TRIUA</name>
<feature type="compositionally biased region" description="Basic residues" evidence="1">
    <location>
        <begin position="53"/>
        <end position="62"/>
    </location>
</feature>
<evidence type="ECO:0000256" key="1">
    <source>
        <dbReference type="SAM" id="MobiDB-lite"/>
    </source>
</evidence>
<protein>
    <submittedName>
        <fullName evidence="2">Uncharacterized protein</fullName>
    </submittedName>
</protein>
<feature type="region of interest" description="Disordered" evidence="1">
    <location>
        <begin position="27"/>
        <end position="102"/>
    </location>
</feature>
<dbReference type="GO" id="GO:0005673">
    <property type="term" value="C:transcription factor TFIIE complex"/>
    <property type="evidence" value="ECO:0007669"/>
    <property type="project" value="InterPro"/>
</dbReference>
<feature type="compositionally biased region" description="Basic and acidic residues" evidence="1">
    <location>
        <begin position="27"/>
        <end position="48"/>
    </location>
</feature>
<sequence>MKVDAEMKKMFHDIKLPVDTLDIEKELRKNGEKPATDTAKRRAAEQVHGRQPGPKKARKKPRGITSRTKLTNACADGEAAPAPPLTTGGGGGGGARRGTRGRAAAVAGGLGFVGKLSEGRALA</sequence>
<dbReference type="PANTHER" id="PTHR12716">
    <property type="entry name" value="TRANSCRIPTION INITIATION FACTOR IIE, BETA SUBUNIT"/>
    <property type="match status" value="1"/>
</dbReference>
<dbReference type="AlphaFoldDB" id="M8A3U6"/>
<dbReference type="PANTHER" id="PTHR12716:SF12">
    <property type="entry name" value="TRANSCRIPTION INITIATION FACTOR IIE SUBUNIT BETA"/>
    <property type="match status" value="1"/>
</dbReference>
<accession>M8A3U6</accession>
<dbReference type="STRING" id="4572.M8A3U6"/>
<reference evidence="2" key="1">
    <citation type="journal article" date="2013" name="Nature">
        <title>Draft genome of the wheat A-genome progenitor Triticum urartu.</title>
        <authorList>
            <person name="Ling H.Q."/>
            <person name="Zhao S."/>
            <person name="Liu D."/>
            <person name="Wang J."/>
            <person name="Sun H."/>
            <person name="Zhang C."/>
            <person name="Fan H."/>
            <person name="Li D."/>
            <person name="Dong L."/>
            <person name="Tao Y."/>
            <person name="Gao C."/>
            <person name="Wu H."/>
            <person name="Li Y."/>
            <person name="Cui Y."/>
            <person name="Guo X."/>
            <person name="Zheng S."/>
            <person name="Wang B."/>
            <person name="Yu K."/>
            <person name="Liang Q."/>
            <person name="Yang W."/>
            <person name="Lou X."/>
            <person name="Chen J."/>
            <person name="Feng M."/>
            <person name="Jian J."/>
            <person name="Zhang X."/>
            <person name="Luo G."/>
            <person name="Jiang Y."/>
            <person name="Liu J."/>
            <person name="Wang Z."/>
            <person name="Sha Y."/>
            <person name="Zhang B."/>
            <person name="Wu H."/>
            <person name="Tang D."/>
            <person name="Shen Q."/>
            <person name="Xue P."/>
            <person name="Zou S."/>
            <person name="Wang X."/>
            <person name="Liu X."/>
            <person name="Wang F."/>
            <person name="Yang Y."/>
            <person name="An X."/>
            <person name="Dong Z."/>
            <person name="Zhang K."/>
            <person name="Zhang X."/>
            <person name="Luo M.C."/>
            <person name="Dvorak J."/>
            <person name="Tong Y."/>
            <person name="Wang J."/>
            <person name="Yang H."/>
            <person name="Li Z."/>
            <person name="Wang D."/>
            <person name="Zhang A."/>
            <person name="Wang J."/>
        </authorList>
    </citation>
    <scope>NUCLEOTIDE SEQUENCE</scope>
</reference>